<feature type="domain" description="Roadblock/LAMTOR2" evidence="2">
    <location>
        <begin position="163"/>
        <end position="249"/>
    </location>
</feature>
<proteinExistence type="predicted"/>
<evidence type="ECO:0000256" key="1">
    <source>
        <dbReference type="SAM" id="MobiDB-lite"/>
    </source>
</evidence>
<reference evidence="3 4" key="1">
    <citation type="submission" date="2024-09" db="EMBL/GenBank/DDBJ databases">
        <authorList>
            <person name="Sun Q."/>
            <person name="Mori K."/>
        </authorList>
    </citation>
    <scope>NUCLEOTIDE SEQUENCE [LARGE SCALE GENOMIC DNA]</scope>
    <source>
        <strain evidence="3 4">JCM 13503</strain>
    </source>
</reference>
<evidence type="ECO:0000259" key="2">
    <source>
        <dbReference type="SMART" id="SM00960"/>
    </source>
</evidence>
<comment type="caution">
    <text evidence="3">The sequence shown here is derived from an EMBL/GenBank/DDBJ whole genome shotgun (WGS) entry which is preliminary data.</text>
</comment>
<gene>
    <name evidence="3" type="ORF">ACFFLM_01895</name>
</gene>
<keyword evidence="4" id="KW-1185">Reference proteome</keyword>
<dbReference type="Proteomes" id="UP001589733">
    <property type="component" value="Unassembled WGS sequence"/>
</dbReference>
<feature type="region of interest" description="Disordered" evidence="1">
    <location>
        <begin position="1"/>
        <end position="28"/>
    </location>
</feature>
<sequence length="268" mass="28393">MEAPRKVMDSENVKGSRPDLTTPDSAPVLHPCPPLSAAPNARHSVPVLLLSSHVSNRKSLEQMLEGLGLSVQVVTTLWAARTALQAVPHAAALIELPVPELYLLGDLLDGLHPEHVPPVLTLSAAFLEGTHSLAHPPTPDLLREALAPLLPYASLAAVPGQAERLLLTDLMAKPGVLGVTLLNSSGQSVAQQGESLPPHLGIHLVGALETARSFGSLLHGGEMHTAQLEYEHRTLLLAAHGPHVVACILRDSSTSSLIRYLLRTRLAA</sequence>
<evidence type="ECO:0000313" key="4">
    <source>
        <dbReference type="Proteomes" id="UP001589733"/>
    </source>
</evidence>
<evidence type="ECO:0000313" key="3">
    <source>
        <dbReference type="EMBL" id="MFB9990741.1"/>
    </source>
</evidence>
<dbReference type="SUPFAM" id="SSF103196">
    <property type="entry name" value="Roadblock/LC7 domain"/>
    <property type="match status" value="1"/>
</dbReference>
<accession>A0ABV6AX20</accession>
<dbReference type="RefSeq" id="WP_380004961.1">
    <property type="nucleotide sequence ID" value="NZ_JBHLYR010000008.1"/>
</dbReference>
<dbReference type="Gene3D" id="3.30.450.30">
    <property type="entry name" value="Dynein light chain 2a, cytoplasmic"/>
    <property type="match status" value="1"/>
</dbReference>
<dbReference type="EMBL" id="JBHLYR010000008">
    <property type="protein sequence ID" value="MFB9990741.1"/>
    <property type="molecule type" value="Genomic_DNA"/>
</dbReference>
<name>A0ABV6AX20_9DEIO</name>
<organism evidence="3 4">
    <name type="scientific">Deinococcus oregonensis</name>
    <dbReference type="NCBI Taxonomy" id="1805970"/>
    <lineage>
        <taxon>Bacteria</taxon>
        <taxon>Thermotogati</taxon>
        <taxon>Deinococcota</taxon>
        <taxon>Deinococci</taxon>
        <taxon>Deinococcales</taxon>
        <taxon>Deinococcaceae</taxon>
        <taxon>Deinococcus</taxon>
    </lineage>
</organism>
<protein>
    <submittedName>
        <fullName evidence="3">Roadblock/LC7 domain-containing protein</fullName>
    </submittedName>
</protein>
<dbReference type="SMART" id="SM00960">
    <property type="entry name" value="Robl_LC7"/>
    <property type="match status" value="1"/>
</dbReference>
<dbReference type="InterPro" id="IPR004942">
    <property type="entry name" value="Roadblock/LAMTOR2_dom"/>
</dbReference>
<feature type="compositionally biased region" description="Basic and acidic residues" evidence="1">
    <location>
        <begin position="1"/>
        <end position="17"/>
    </location>
</feature>